<dbReference type="EC" id="1.4.1.13" evidence="4"/>
<dbReference type="InterPro" id="IPR050711">
    <property type="entry name" value="ET-N_metabolism_enzyme"/>
</dbReference>
<dbReference type="EMBL" id="CAADFJ010000078">
    <property type="protein sequence ID" value="VFK01975.1"/>
    <property type="molecule type" value="Genomic_DNA"/>
</dbReference>
<dbReference type="EMBL" id="CAADFG010000081">
    <property type="protein sequence ID" value="VFJ95040.1"/>
    <property type="molecule type" value="Genomic_DNA"/>
</dbReference>
<evidence type="ECO:0000313" key="21">
    <source>
        <dbReference type="EMBL" id="VFJ95040.1"/>
    </source>
</evidence>
<evidence type="ECO:0000256" key="12">
    <source>
        <dbReference type="ARBA" id="ARBA00023014"/>
    </source>
</evidence>
<comment type="catalytic activity">
    <reaction evidence="16">
        <text>2 L-glutamate + NADP(+) = L-glutamine + 2-oxoglutarate + NADPH + H(+)</text>
        <dbReference type="Rhea" id="RHEA:15501"/>
        <dbReference type="ChEBI" id="CHEBI:15378"/>
        <dbReference type="ChEBI" id="CHEBI:16810"/>
        <dbReference type="ChEBI" id="CHEBI:29985"/>
        <dbReference type="ChEBI" id="CHEBI:57783"/>
        <dbReference type="ChEBI" id="CHEBI:58349"/>
        <dbReference type="ChEBI" id="CHEBI:58359"/>
        <dbReference type="EC" id="1.4.1.13"/>
    </reaction>
</comment>
<proteinExistence type="inferred from homology"/>
<comment type="cofactor">
    <cofactor evidence="2">
        <name>[3Fe-4S] cluster</name>
        <dbReference type="ChEBI" id="CHEBI:21137"/>
    </cofactor>
</comment>
<dbReference type="SUPFAM" id="SSF69336">
    <property type="entry name" value="Alpha subunit of glutamate synthase, C-terminal domain"/>
    <property type="match status" value="1"/>
</dbReference>
<evidence type="ECO:0000256" key="2">
    <source>
        <dbReference type="ARBA" id="ARBA00001927"/>
    </source>
</evidence>
<sequence length="1595" mass="174603">MHNSVTLPIRQSRNPHVPEASSGYRVQHPGDKRPKEGLYDPRNEHDACGVGFVVDIKNRESHDVIRDGLQILANLTHRGAVGADPLAGDGAGILIQTPDAFLREECRAIGIDLPKPGGYGVAMVFLPQADDIRATCEALLAEKTMEEGQILLGWRDVPVDSALLGESVKPIEPVIRQAFIAKGAALENHAGADTGAFERKLYVIRRLWHRAVRALPGTADAYVPSLSSRTLLYKGMVLAENLSGYYLDLNDARMESALALVHQRFSTNTFPSWELAQPFRYLCHNGEINTLRGNINWMRARRHSMKSVHLGADLKKLWPVVDDDASDSATFDNALELLVAGGYSLTHAMMLMIPEAWQSNPLMDEKRRAFYEYHAGLMEPWDGPATIAFTDGRQIGATLDRNGLRPARYIVTKDGRVIMGSEVGVLPIPEENIAQKWRLQPGKMFLIDLEEGRIVDDVELKDRLASSHPYQEWLDNTQIRLEDIPNRKETAPDPDLLSPDGLPGEQLSDEWLLARQQAFGYTQEDAKFFLKPMVMEGQDPIGAMGRDIPPAVLSHHPKVLYDYFRQNFAQVTNPPIDPIREELVMSLLTIIGPRPNLLGLQSGGGHQRLEALQPILSNRDLARIRHIENHLESGFRSETISICYPVARQEANEEGAPLGAAPGMEGALGAICERAKIAIEHGCNIIILSDREMDADHMAIPALLATGAVYHHLVREGLRTEVGLVVETGEAKRVHDFCLLAGYGAEAINPYLAFDTISAFVPELPGTVTEDDAHKTYIKAVGKGMLKVMSKMGISTYQSYCGAQIFDAVGLSSSFVDRYFAGTHTTIEGVGIDEIALETLHRHQIAFADAGRQHNALDVGGELAWRATGERHMWTPETITLAQKAVRAGDRDTYQQYEAAMNAQGEDAKNLRGLFTLKFLENPIPLDQVEPASEIVKRFSTGAMSFGSISWEAHTTIAIAMNRLGAKSNTGEGGEEASRYTPMENGDSMRSATKQVASGRFGVTTEYLVNADAIQIKMAQGAKPGEGGQLPGHKVNEWIGRVRHSIPGVGLISPPPHHDIYSIEDLAQLIHDLKNVNPRADISVKLVSEVGVGTVAAGVSKAHAEHVTISGDEGGTGASPLTSTQNAGSHWEIGLAETHQTLVRNDLRGRIAVQVDGGIRTGRDVVIGALLGADEFGFGTLALIAVGCIMMRKCHLNTCPVGVATQDEKLRKLFPGQPEHLVNFMRFIAEEVRETMAKLGFRRFDDMIGQSDRLDMRRAIEHEKAKGLDYSRILRKPEPAPGVAIHHCEPQDHGLEKALDHSLIRQAKPALEEQRPVKIRVPVLNVNRTVGAMLSGEVAKRYGHAGLPDDTITIQAKGTGGQSFGAFLAHGITIRLLGETNDYVGKGLSGGKIIVTPPPESTIVPEDNIIIGNTVLYGATGGQCYFRGVAGERFGVRNSGAIAIVEGVGDHGCEYMTGGVVVVLGGTGRNFAAGMSGGIAYVLDEKGDFRIRYNPAMVELEPITEDDADKDAMIRLKEGGRGAPDEFSDEPLGELPEDMLRHDALRLGILIERHVHYTDSERGKMILSKWDEYLPRFVKVMPVEFRRVLEDLAKQ</sequence>
<evidence type="ECO:0000256" key="17">
    <source>
        <dbReference type="ARBA" id="ARBA00072108"/>
    </source>
</evidence>
<keyword evidence="12" id="KW-0411">Iron-sulfur</keyword>
<dbReference type="GO" id="GO:0051538">
    <property type="term" value="F:3 iron, 4 sulfur cluster binding"/>
    <property type="evidence" value="ECO:0007669"/>
    <property type="project" value="UniProtKB-KW"/>
</dbReference>
<dbReference type="PROSITE" id="PS51278">
    <property type="entry name" value="GATASE_TYPE_2"/>
    <property type="match status" value="1"/>
</dbReference>
<keyword evidence="13" id="KW-0314">Glutamate biosynthesis</keyword>
<dbReference type="FunFam" id="3.20.20.70:FF:000031">
    <property type="entry name" value="Glutamate synthase 1 [NADH]"/>
    <property type="match status" value="1"/>
</dbReference>
<evidence type="ECO:0000256" key="13">
    <source>
        <dbReference type="ARBA" id="ARBA00023164"/>
    </source>
</evidence>
<dbReference type="PANTHER" id="PTHR11938">
    <property type="entry name" value="FAD NADPH DEHYDROGENASE/OXIDOREDUCTASE"/>
    <property type="match status" value="1"/>
</dbReference>
<dbReference type="Gene3D" id="3.60.20.10">
    <property type="entry name" value="Glutamine Phosphoribosylpyrophosphate, subunit 1, domain 1"/>
    <property type="match status" value="1"/>
</dbReference>
<evidence type="ECO:0000256" key="9">
    <source>
        <dbReference type="ARBA" id="ARBA00022962"/>
    </source>
</evidence>
<dbReference type="CDD" id="cd00982">
    <property type="entry name" value="gltB_C"/>
    <property type="match status" value="1"/>
</dbReference>
<feature type="compositionally biased region" description="Polar residues" evidence="19">
    <location>
        <begin position="1"/>
        <end position="14"/>
    </location>
</feature>
<evidence type="ECO:0000256" key="8">
    <source>
        <dbReference type="ARBA" id="ARBA00022723"/>
    </source>
</evidence>
<dbReference type="InterPro" id="IPR017932">
    <property type="entry name" value="GATase_2_dom"/>
</dbReference>
<evidence type="ECO:0000256" key="1">
    <source>
        <dbReference type="ARBA" id="ARBA00001917"/>
    </source>
</evidence>
<feature type="region of interest" description="Disordered" evidence="19">
    <location>
        <begin position="968"/>
        <end position="988"/>
    </location>
</feature>
<keyword evidence="9" id="KW-0315">Glutamine amidotransferase</keyword>
<evidence type="ECO:0000313" key="22">
    <source>
        <dbReference type="EMBL" id="VFJ95770.1"/>
    </source>
</evidence>
<evidence type="ECO:0000256" key="5">
    <source>
        <dbReference type="ARBA" id="ARBA00022605"/>
    </source>
</evidence>
<gene>
    <name evidence="21" type="ORF">BECKH772A_GA0070896_100817</name>
    <name evidence="22" type="ORF">BECKH772B_GA0070898_100817</name>
    <name evidence="23" type="ORF">BECKH772C_GA0070978_100787</name>
</gene>
<dbReference type="NCBIfam" id="NF008730">
    <property type="entry name" value="PRK11750.1"/>
    <property type="match status" value="1"/>
</dbReference>
<evidence type="ECO:0000256" key="10">
    <source>
        <dbReference type="ARBA" id="ARBA00023002"/>
    </source>
</evidence>
<dbReference type="InterPro" id="IPR036485">
    <property type="entry name" value="Glu_synth_asu_C_sf"/>
</dbReference>
<evidence type="ECO:0000256" key="18">
    <source>
        <dbReference type="ARBA" id="ARBA00079921"/>
    </source>
</evidence>
<reference evidence="22" key="1">
    <citation type="submission" date="2019-02" db="EMBL/GenBank/DDBJ databases">
        <authorList>
            <person name="Gruber-Vodicka R. H."/>
            <person name="Seah K. B. B."/>
        </authorList>
    </citation>
    <scope>NUCLEOTIDE SEQUENCE</scope>
    <source>
        <strain evidence="23">BECK_SA2B12</strain>
        <strain evidence="21">BECK_SA2B15</strain>
        <strain evidence="22">BECK_SA2B20</strain>
    </source>
</reference>
<dbReference type="InterPro" id="IPR013785">
    <property type="entry name" value="Aldolase_TIM"/>
</dbReference>
<dbReference type="InterPro" id="IPR006982">
    <property type="entry name" value="Glu_synth_centr_N"/>
</dbReference>
<dbReference type="InterPro" id="IPR002489">
    <property type="entry name" value="Glu_synth_asu_C"/>
</dbReference>
<comment type="pathway">
    <text evidence="15">Amino-acid biosynthesis; L-glutamate biosynthesis via GLT pathway; L-glutamate from 2-oxoglutarate and L-glutamine (NADP(+) route): step 1/1.</text>
</comment>
<dbReference type="GO" id="GO:0046872">
    <property type="term" value="F:metal ion binding"/>
    <property type="evidence" value="ECO:0007669"/>
    <property type="project" value="UniProtKB-KW"/>
</dbReference>
<dbReference type="GO" id="GO:0006537">
    <property type="term" value="P:glutamate biosynthetic process"/>
    <property type="evidence" value="ECO:0007669"/>
    <property type="project" value="UniProtKB-KW"/>
</dbReference>
<protein>
    <recommendedName>
        <fullName evidence="17">Glutamate synthase [NADPH] large chain</fullName>
        <ecNumber evidence="4">1.4.1.13</ecNumber>
    </recommendedName>
    <alternativeName>
        <fullName evidence="18">Glutamate synthase subunit alpha</fullName>
    </alternativeName>
</protein>
<dbReference type="InterPro" id="IPR029055">
    <property type="entry name" value="Ntn_hydrolases_N"/>
</dbReference>
<keyword evidence="10" id="KW-0560">Oxidoreductase</keyword>
<evidence type="ECO:0000256" key="19">
    <source>
        <dbReference type="SAM" id="MobiDB-lite"/>
    </source>
</evidence>
<keyword evidence="7" id="KW-0288">FMN</keyword>
<evidence type="ECO:0000256" key="16">
    <source>
        <dbReference type="ARBA" id="ARBA00048151"/>
    </source>
</evidence>
<comment type="similarity">
    <text evidence="3">Belongs to the glutamate synthase family.</text>
</comment>
<dbReference type="Pfam" id="PF01493">
    <property type="entry name" value="GXGXG"/>
    <property type="match status" value="1"/>
</dbReference>
<dbReference type="Pfam" id="PF01645">
    <property type="entry name" value="Glu_synthase"/>
    <property type="match status" value="1"/>
</dbReference>
<dbReference type="Gene3D" id="3.20.20.70">
    <property type="entry name" value="Aldolase class I"/>
    <property type="match status" value="2"/>
</dbReference>
<feature type="region of interest" description="Disordered" evidence="19">
    <location>
        <begin position="1"/>
        <end position="42"/>
    </location>
</feature>
<evidence type="ECO:0000313" key="23">
    <source>
        <dbReference type="EMBL" id="VFK01975.1"/>
    </source>
</evidence>
<feature type="domain" description="Glutamine amidotransferase type-2" evidence="20">
    <location>
        <begin position="48"/>
        <end position="450"/>
    </location>
</feature>
<keyword evidence="11" id="KW-0408">Iron</keyword>
<dbReference type="InterPro" id="IPR002932">
    <property type="entry name" value="Glu_synthdom"/>
</dbReference>
<evidence type="ECO:0000256" key="6">
    <source>
        <dbReference type="ARBA" id="ARBA00022630"/>
    </source>
</evidence>
<dbReference type="SUPFAM" id="SSF56235">
    <property type="entry name" value="N-terminal nucleophile aminohydrolases (Ntn hydrolases)"/>
    <property type="match status" value="1"/>
</dbReference>
<evidence type="ECO:0000259" key="20">
    <source>
        <dbReference type="PROSITE" id="PS51278"/>
    </source>
</evidence>
<dbReference type="PANTHER" id="PTHR11938:SF133">
    <property type="entry name" value="GLUTAMATE SYNTHASE (NADH)"/>
    <property type="match status" value="1"/>
</dbReference>
<evidence type="ECO:0000256" key="7">
    <source>
        <dbReference type="ARBA" id="ARBA00022643"/>
    </source>
</evidence>
<dbReference type="GO" id="GO:0004355">
    <property type="term" value="F:glutamate synthase (NADPH) activity"/>
    <property type="evidence" value="ECO:0007669"/>
    <property type="project" value="UniProtKB-EC"/>
</dbReference>
<dbReference type="SUPFAM" id="SSF51395">
    <property type="entry name" value="FMN-linked oxidoreductases"/>
    <property type="match status" value="1"/>
</dbReference>
<dbReference type="FunFam" id="3.60.20.10:FF:000001">
    <property type="entry name" value="Glutamate synthase, large subunit"/>
    <property type="match status" value="1"/>
</dbReference>
<dbReference type="CDD" id="cd02808">
    <property type="entry name" value="GltS_FMN"/>
    <property type="match status" value="1"/>
</dbReference>
<dbReference type="GO" id="GO:0019676">
    <property type="term" value="P:ammonia assimilation cycle"/>
    <property type="evidence" value="ECO:0007669"/>
    <property type="project" value="TreeGrafter"/>
</dbReference>
<name>A0A450UTJ5_9GAMM</name>
<evidence type="ECO:0000256" key="14">
    <source>
        <dbReference type="ARBA" id="ARBA00023291"/>
    </source>
</evidence>
<dbReference type="Gene3D" id="2.160.20.60">
    <property type="entry name" value="Glutamate synthase, alpha subunit, C-terminal domain"/>
    <property type="match status" value="1"/>
</dbReference>
<keyword evidence="8" id="KW-0479">Metal-binding</keyword>
<feature type="compositionally biased region" description="Basic and acidic residues" evidence="19">
    <location>
        <begin position="28"/>
        <end position="42"/>
    </location>
</feature>
<comment type="cofactor">
    <cofactor evidence="1">
        <name>FMN</name>
        <dbReference type="ChEBI" id="CHEBI:58210"/>
    </cofactor>
</comment>
<keyword evidence="6" id="KW-0285">Flavoprotein</keyword>
<accession>A0A450UTJ5</accession>
<dbReference type="Pfam" id="PF04898">
    <property type="entry name" value="Glu_syn_central"/>
    <property type="match status" value="1"/>
</dbReference>
<evidence type="ECO:0000256" key="4">
    <source>
        <dbReference type="ARBA" id="ARBA00012079"/>
    </source>
</evidence>
<evidence type="ECO:0000256" key="11">
    <source>
        <dbReference type="ARBA" id="ARBA00023004"/>
    </source>
</evidence>
<organism evidence="22">
    <name type="scientific">Candidatus Kentrum eta</name>
    <dbReference type="NCBI Taxonomy" id="2126337"/>
    <lineage>
        <taxon>Bacteria</taxon>
        <taxon>Pseudomonadati</taxon>
        <taxon>Pseudomonadota</taxon>
        <taxon>Gammaproteobacteria</taxon>
        <taxon>Candidatus Kentrum</taxon>
    </lineage>
</organism>
<keyword evidence="14" id="KW-0003">3Fe-4S</keyword>
<dbReference type="EMBL" id="CAADFI010000081">
    <property type="protein sequence ID" value="VFJ95770.1"/>
    <property type="molecule type" value="Genomic_DNA"/>
</dbReference>
<keyword evidence="5" id="KW-0028">Amino-acid biosynthesis</keyword>
<dbReference type="CDD" id="cd00713">
    <property type="entry name" value="GltS"/>
    <property type="match status" value="1"/>
</dbReference>
<evidence type="ECO:0000256" key="15">
    <source>
        <dbReference type="ARBA" id="ARBA00037898"/>
    </source>
</evidence>
<evidence type="ECO:0000256" key="3">
    <source>
        <dbReference type="ARBA" id="ARBA00009716"/>
    </source>
</evidence>
<dbReference type="Pfam" id="PF00310">
    <property type="entry name" value="GATase_2"/>
    <property type="match status" value="1"/>
</dbReference>